<feature type="transmembrane region" description="Helical" evidence="2">
    <location>
        <begin position="91"/>
        <end position="116"/>
    </location>
</feature>
<keyword evidence="2" id="KW-1133">Transmembrane helix</keyword>
<evidence type="ECO:0000256" key="1">
    <source>
        <dbReference type="SAM" id="MobiDB-lite"/>
    </source>
</evidence>
<proteinExistence type="predicted"/>
<keyword evidence="2" id="KW-0472">Membrane</keyword>
<keyword evidence="4" id="KW-1185">Reference proteome</keyword>
<comment type="caution">
    <text evidence="3">The sequence shown here is derived from an EMBL/GenBank/DDBJ whole genome shotgun (WGS) entry which is preliminary data.</text>
</comment>
<evidence type="ECO:0000256" key="2">
    <source>
        <dbReference type="SAM" id="Phobius"/>
    </source>
</evidence>
<reference evidence="3 4" key="1">
    <citation type="journal article" date="2023" name="Plant Dis.">
        <title>First Report of Diplodia intermedia Causing Canker and Dieback Diseases on Apple Trees in Canada.</title>
        <authorList>
            <person name="Ellouze W."/>
            <person name="Ilyukhin E."/>
            <person name="Sulman M."/>
            <person name="Ali S."/>
        </authorList>
    </citation>
    <scope>NUCLEOTIDE SEQUENCE [LARGE SCALE GENOMIC DNA]</scope>
    <source>
        <strain evidence="3 4">M45-28</strain>
    </source>
</reference>
<evidence type="ECO:0000313" key="4">
    <source>
        <dbReference type="Proteomes" id="UP001521184"/>
    </source>
</evidence>
<keyword evidence="2" id="KW-0812">Transmembrane</keyword>
<evidence type="ECO:0000313" key="3">
    <source>
        <dbReference type="EMBL" id="KAL1649139.1"/>
    </source>
</evidence>
<dbReference type="Proteomes" id="UP001521184">
    <property type="component" value="Unassembled WGS sequence"/>
</dbReference>
<protein>
    <recommendedName>
        <fullName evidence="5">Transmembrane protein</fullName>
    </recommendedName>
</protein>
<accession>A0ABR3U0R7</accession>
<name>A0ABR3U0R7_9PEZI</name>
<organism evidence="3 4">
    <name type="scientific">Diplodia intermedia</name>
    <dbReference type="NCBI Taxonomy" id="856260"/>
    <lineage>
        <taxon>Eukaryota</taxon>
        <taxon>Fungi</taxon>
        <taxon>Dikarya</taxon>
        <taxon>Ascomycota</taxon>
        <taxon>Pezizomycotina</taxon>
        <taxon>Dothideomycetes</taxon>
        <taxon>Dothideomycetes incertae sedis</taxon>
        <taxon>Botryosphaeriales</taxon>
        <taxon>Botryosphaeriaceae</taxon>
        <taxon>Diplodia</taxon>
    </lineage>
</organism>
<dbReference type="EMBL" id="JAKEKT020000007">
    <property type="protein sequence ID" value="KAL1649139.1"/>
    <property type="molecule type" value="Genomic_DNA"/>
</dbReference>
<sequence>MDKRRSASADDSNVGAFVVSAGLLKGTGSDPDDTTSPSPSTSTTTSTDTSTTDDIATSPRRRPGGWPHFRLPRSSPPSDPSPSTTPSYATIGTWAGIVVGASAAASLAAAGLYAGAVKRRARRASRAERRALYAEKREEDDRRVWEGPDDVENEVVGEWGVVGGKEAK</sequence>
<evidence type="ECO:0008006" key="5">
    <source>
        <dbReference type="Google" id="ProtNLM"/>
    </source>
</evidence>
<feature type="region of interest" description="Disordered" evidence="1">
    <location>
        <begin position="22"/>
        <end position="88"/>
    </location>
</feature>
<gene>
    <name evidence="3" type="ORF">SLS58_001711</name>
</gene>
<feature type="compositionally biased region" description="Low complexity" evidence="1">
    <location>
        <begin position="34"/>
        <end position="54"/>
    </location>
</feature>